<dbReference type="InterPro" id="IPR003593">
    <property type="entry name" value="AAA+_ATPase"/>
</dbReference>
<dbReference type="Pfam" id="PF00005">
    <property type="entry name" value="ABC_tran"/>
    <property type="match status" value="1"/>
</dbReference>
<dbReference type="InterPro" id="IPR050093">
    <property type="entry name" value="ABC_SmlMolc_Importer"/>
</dbReference>
<dbReference type="InterPro" id="IPR003439">
    <property type="entry name" value="ABC_transporter-like_ATP-bd"/>
</dbReference>
<evidence type="ECO:0000256" key="1">
    <source>
        <dbReference type="ARBA" id="ARBA00022448"/>
    </source>
</evidence>
<dbReference type="InterPro" id="IPR008995">
    <property type="entry name" value="Mo/tungstate-bd_C_term_dom"/>
</dbReference>
<comment type="caution">
    <text evidence="5">The sequence shown here is derived from an EMBL/GenBank/DDBJ whole genome shotgun (WGS) entry which is preliminary data.</text>
</comment>
<keyword evidence="6" id="KW-1185">Reference proteome</keyword>
<dbReference type="SMART" id="SM00382">
    <property type="entry name" value="AAA"/>
    <property type="match status" value="1"/>
</dbReference>
<dbReference type="InterPro" id="IPR027417">
    <property type="entry name" value="P-loop_NTPase"/>
</dbReference>
<keyword evidence="1" id="KW-0813">Transport</keyword>
<dbReference type="PANTHER" id="PTHR42781:SF4">
    <property type="entry name" value="SPERMIDINE_PUTRESCINE IMPORT ATP-BINDING PROTEIN POTA"/>
    <property type="match status" value="1"/>
</dbReference>
<dbReference type="PANTHER" id="PTHR42781">
    <property type="entry name" value="SPERMIDINE/PUTRESCINE IMPORT ATP-BINDING PROTEIN POTA"/>
    <property type="match status" value="1"/>
</dbReference>
<evidence type="ECO:0000313" key="5">
    <source>
        <dbReference type="EMBL" id="MBP2382818.1"/>
    </source>
</evidence>
<evidence type="ECO:0000313" key="6">
    <source>
        <dbReference type="Proteomes" id="UP001519290"/>
    </source>
</evidence>
<proteinExistence type="predicted"/>
<dbReference type="Pfam" id="PF08402">
    <property type="entry name" value="TOBE_2"/>
    <property type="match status" value="1"/>
</dbReference>
<evidence type="ECO:0000256" key="2">
    <source>
        <dbReference type="ARBA" id="ARBA00022741"/>
    </source>
</evidence>
<name>A0ABS4X356_9MICO</name>
<dbReference type="InterPro" id="IPR017871">
    <property type="entry name" value="ABC_transporter-like_CS"/>
</dbReference>
<dbReference type="SUPFAM" id="SSF50331">
    <property type="entry name" value="MOP-like"/>
    <property type="match status" value="1"/>
</dbReference>
<keyword evidence="2" id="KW-0547">Nucleotide-binding</keyword>
<dbReference type="PROSITE" id="PS00211">
    <property type="entry name" value="ABC_TRANSPORTER_1"/>
    <property type="match status" value="1"/>
</dbReference>
<dbReference type="InterPro" id="IPR013611">
    <property type="entry name" value="Transp-assoc_OB_typ2"/>
</dbReference>
<keyword evidence="3" id="KW-0067">ATP-binding</keyword>
<feature type="domain" description="ABC transporter" evidence="4">
    <location>
        <begin position="12"/>
        <end position="242"/>
    </location>
</feature>
<gene>
    <name evidence="5" type="ORF">JOF43_002775</name>
</gene>
<dbReference type="Gene3D" id="2.40.50.100">
    <property type="match status" value="1"/>
</dbReference>
<organism evidence="5 6">
    <name type="scientific">Brachybacterium sacelli</name>
    <dbReference type="NCBI Taxonomy" id="173364"/>
    <lineage>
        <taxon>Bacteria</taxon>
        <taxon>Bacillati</taxon>
        <taxon>Actinomycetota</taxon>
        <taxon>Actinomycetes</taxon>
        <taxon>Micrococcales</taxon>
        <taxon>Dermabacteraceae</taxon>
        <taxon>Brachybacterium</taxon>
    </lineage>
</organism>
<accession>A0ABS4X356</accession>
<dbReference type="PROSITE" id="PS50893">
    <property type="entry name" value="ABC_TRANSPORTER_2"/>
    <property type="match status" value="1"/>
</dbReference>
<dbReference type="SUPFAM" id="SSF52540">
    <property type="entry name" value="P-loop containing nucleoside triphosphate hydrolases"/>
    <property type="match status" value="1"/>
</dbReference>
<dbReference type="Gene3D" id="3.40.50.300">
    <property type="entry name" value="P-loop containing nucleotide triphosphate hydrolases"/>
    <property type="match status" value="1"/>
</dbReference>
<protein>
    <submittedName>
        <fullName evidence="5">ABC-type Fe3+/spermidine/putrescine transport system ATPase subunit</fullName>
    </submittedName>
</protein>
<evidence type="ECO:0000256" key="3">
    <source>
        <dbReference type="ARBA" id="ARBA00022840"/>
    </source>
</evidence>
<dbReference type="EMBL" id="JAGIOD010000001">
    <property type="protein sequence ID" value="MBP2382818.1"/>
    <property type="molecule type" value="Genomic_DNA"/>
</dbReference>
<evidence type="ECO:0000259" key="4">
    <source>
        <dbReference type="PROSITE" id="PS50893"/>
    </source>
</evidence>
<dbReference type="Proteomes" id="UP001519290">
    <property type="component" value="Unassembled WGS sequence"/>
</dbReference>
<dbReference type="RefSeq" id="WP_209902899.1">
    <property type="nucleotide sequence ID" value="NZ_BAAAJW010000027.1"/>
</dbReference>
<sequence length="361" mass="39342">MERDLRLMPSDVTIKDLGVGYGDREVLSLDELTVHAGEFISILGPSGCGKTTLLNAIAGFVPPRRGSISVGDRDITSLAPHRRDLGVVFQNYALFPHLSVAGNVGYGLGVRGISRGPREERVAQMLELVGLTDYAERRPNQLSGGQQQRVALARGLAISPEVLLLDEPLSNLDAQLRRQMRIELREIQEALGTTMIFVTHDQDEALSMSDRVALFNAGRLEQLGTPEEIYRRPRTRFVADFMGAANILHGTVIDAEAINVDGTRLPVRTGRAPGTTVDVAIRQEQILIDAEATSDGVPATVHMRSFTGSHWEFVLETEIGRSLTAQVPDRPGSGWVLPEAGSNVNISWSANAPHVITEDSR</sequence>
<reference evidence="5 6" key="1">
    <citation type="submission" date="2021-03" db="EMBL/GenBank/DDBJ databases">
        <title>Sequencing the genomes of 1000 actinobacteria strains.</title>
        <authorList>
            <person name="Klenk H.-P."/>
        </authorList>
    </citation>
    <scope>NUCLEOTIDE SEQUENCE [LARGE SCALE GENOMIC DNA]</scope>
    <source>
        <strain evidence="5 6">DSM 14566</strain>
    </source>
</reference>